<dbReference type="RefSeq" id="WP_145420445.1">
    <property type="nucleotide sequence ID" value="NZ_CP036526.1"/>
</dbReference>
<dbReference type="Proteomes" id="UP000319817">
    <property type="component" value="Chromosome"/>
</dbReference>
<dbReference type="PANTHER" id="PTHR11371">
    <property type="entry name" value="DEOXYRIBONUCLEASE"/>
    <property type="match status" value="1"/>
</dbReference>
<dbReference type="EMBL" id="CP036526">
    <property type="protein sequence ID" value="QDT12563.1"/>
    <property type="molecule type" value="Genomic_DNA"/>
</dbReference>
<keyword evidence="3" id="KW-0472">Membrane</keyword>
<dbReference type="GO" id="GO:0004536">
    <property type="term" value="F:DNA nuclease activity"/>
    <property type="evidence" value="ECO:0007669"/>
    <property type="project" value="InterPro"/>
</dbReference>
<proteinExistence type="predicted"/>
<name>A0A517NZM1_9BACT</name>
<gene>
    <name evidence="4" type="ORF">K239x_45730</name>
</gene>
<evidence type="ECO:0008006" key="6">
    <source>
        <dbReference type="Google" id="ProtNLM"/>
    </source>
</evidence>
<dbReference type="GO" id="GO:0016787">
    <property type="term" value="F:hydrolase activity"/>
    <property type="evidence" value="ECO:0007669"/>
    <property type="project" value="UniProtKB-KW"/>
</dbReference>
<sequence>MSAFNDEPGSSFRIPGWFVVLFLVVGGFFFFRHFKVAGLDQIAIYPKDSADDINVYGPTGYDATLVGLSDSDGLVSPSMMLDQPVAANSSGAAFVGNPGTFEQIGNASLPRDGNPFNGLRNQTTVGPAVAARPRIRNIRVASWALSGFTPSKLANPVARRNLIRVIRQFDVLALQQVTSQERDLIPRLVDAANEGGRRYEYIVGDQTGPADRQEQLAFVFDTARVRVDRRQTYTMADPENRLLYDPLVAWFQTAQLPASDAWTFSLVNVRIDLARAPMEVAMLPNVIGAVRVDGRGEDDIVLAGMFQADDDYLLPTIAGQDMRAAVRSVPTDIFGRHQTSNVLIDTKLTSEYIGRGGAFDFLRVYNLSASEAELLTSHLPVFAEFTAHEGGEL</sequence>
<feature type="transmembrane region" description="Helical" evidence="3">
    <location>
        <begin position="12"/>
        <end position="31"/>
    </location>
</feature>
<dbReference type="InterPro" id="IPR036691">
    <property type="entry name" value="Endo/exonu/phosph_ase_sf"/>
</dbReference>
<keyword evidence="5" id="KW-1185">Reference proteome</keyword>
<evidence type="ECO:0000256" key="3">
    <source>
        <dbReference type="SAM" id="Phobius"/>
    </source>
</evidence>
<dbReference type="SMART" id="SM00476">
    <property type="entry name" value="DNaseIc"/>
    <property type="match status" value="1"/>
</dbReference>
<dbReference type="GO" id="GO:0006308">
    <property type="term" value="P:DNA catabolic process"/>
    <property type="evidence" value="ECO:0007669"/>
    <property type="project" value="InterPro"/>
</dbReference>
<dbReference type="InterPro" id="IPR016202">
    <property type="entry name" value="DNase_I"/>
</dbReference>
<dbReference type="SUPFAM" id="SSF56219">
    <property type="entry name" value="DNase I-like"/>
    <property type="match status" value="1"/>
</dbReference>
<dbReference type="PANTHER" id="PTHR11371:SF31">
    <property type="entry name" value="EXTRACELLULAR NUCLEASE"/>
    <property type="match status" value="1"/>
</dbReference>
<keyword evidence="3" id="KW-0812">Transmembrane</keyword>
<keyword evidence="1" id="KW-0540">Nuclease</keyword>
<evidence type="ECO:0000313" key="4">
    <source>
        <dbReference type="EMBL" id="QDT12563.1"/>
    </source>
</evidence>
<protein>
    <recommendedName>
        <fullName evidence="6">Endonuclease/Exonuclease/phosphatase family protein</fullName>
    </recommendedName>
</protein>
<evidence type="ECO:0000256" key="2">
    <source>
        <dbReference type="ARBA" id="ARBA00022801"/>
    </source>
</evidence>
<dbReference type="Gene3D" id="3.60.10.10">
    <property type="entry name" value="Endonuclease/exonuclease/phosphatase"/>
    <property type="match status" value="1"/>
</dbReference>
<keyword evidence="3" id="KW-1133">Transmembrane helix</keyword>
<reference evidence="4 5" key="1">
    <citation type="submission" date="2019-02" db="EMBL/GenBank/DDBJ databases">
        <title>Deep-cultivation of Planctomycetes and their phenomic and genomic characterization uncovers novel biology.</title>
        <authorList>
            <person name="Wiegand S."/>
            <person name="Jogler M."/>
            <person name="Boedeker C."/>
            <person name="Pinto D."/>
            <person name="Vollmers J."/>
            <person name="Rivas-Marin E."/>
            <person name="Kohn T."/>
            <person name="Peeters S.H."/>
            <person name="Heuer A."/>
            <person name="Rast P."/>
            <person name="Oberbeckmann S."/>
            <person name="Bunk B."/>
            <person name="Jeske O."/>
            <person name="Meyerdierks A."/>
            <person name="Storesund J.E."/>
            <person name="Kallscheuer N."/>
            <person name="Luecker S."/>
            <person name="Lage O.M."/>
            <person name="Pohl T."/>
            <person name="Merkel B.J."/>
            <person name="Hornburger P."/>
            <person name="Mueller R.-W."/>
            <person name="Bruemmer F."/>
            <person name="Labrenz M."/>
            <person name="Spormann A.M."/>
            <person name="Op den Camp H."/>
            <person name="Overmann J."/>
            <person name="Amann R."/>
            <person name="Jetten M.S.M."/>
            <person name="Mascher T."/>
            <person name="Medema M.H."/>
            <person name="Devos D.P."/>
            <person name="Kaster A.-K."/>
            <person name="Ovreas L."/>
            <person name="Rohde M."/>
            <person name="Galperin M.Y."/>
            <person name="Jogler C."/>
        </authorList>
    </citation>
    <scope>NUCLEOTIDE SEQUENCE [LARGE SCALE GENOMIC DNA]</scope>
    <source>
        <strain evidence="4 5">K23_9</strain>
    </source>
</reference>
<accession>A0A517NZM1</accession>
<evidence type="ECO:0000256" key="1">
    <source>
        <dbReference type="ARBA" id="ARBA00022722"/>
    </source>
</evidence>
<dbReference type="OrthoDB" id="5500612at2"/>
<organism evidence="4 5">
    <name type="scientific">Stieleria marina</name>
    <dbReference type="NCBI Taxonomy" id="1930275"/>
    <lineage>
        <taxon>Bacteria</taxon>
        <taxon>Pseudomonadati</taxon>
        <taxon>Planctomycetota</taxon>
        <taxon>Planctomycetia</taxon>
        <taxon>Pirellulales</taxon>
        <taxon>Pirellulaceae</taxon>
        <taxon>Stieleria</taxon>
    </lineage>
</organism>
<keyword evidence="2" id="KW-0378">Hydrolase</keyword>
<dbReference type="AlphaFoldDB" id="A0A517NZM1"/>
<evidence type="ECO:0000313" key="5">
    <source>
        <dbReference type="Proteomes" id="UP000319817"/>
    </source>
</evidence>